<gene>
    <name evidence="2" type="ORF">NEZAVI_LOCUS15306</name>
</gene>
<organism evidence="2 3">
    <name type="scientific">Nezara viridula</name>
    <name type="common">Southern green stink bug</name>
    <name type="synonym">Cimex viridulus</name>
    <dbReference type="NCBI Taxonomy" id="85310"/>
    <lineage>
        <taxon>Eukaryota</taxon>
        <taxon>Metazoa</taxon>
        <taxon>Ecdysozoa</taxon>
        <taxon>Arthropoda</taxon>
        <taxon>Hexapoda</taxon>
        <taxon>Insecta</taxon>
        <taxon>Pterygota</taxon>
        <taxon>Neoptera</taxon>
        <taxon>Paraneoptera</taxon>
        <taxon>Hemiptera</taxon>
        <taxon>Heteroptera</taxon>
        <taxon>Panheteroptera</taxon>
        <taxon>Pentatomomorpha</taxon>
        <taxon>Pentatomoidea</taxon>
        <taxon>Pentatomidae</taxon>
        <taxon>Pentatominae</taxon>
        <taxon>Nezara</taxon>
    </lineage>
</organism>
<feature type="compositionally biased region" description="Basic and acidic residues" evidence="1">
    <location>
        <begin position="52"/>
        <end position="75"/>
    </location>
</feature>
<protein>
    <submittedName>
        <fullName evidence="2">Uncharacterized protein</fullName>
    </submittedName>
</protein>
<evidence type="ECO:0000313" key="3">
    <source>
        <dbReference type="Proteomes" id="UP001152798"/>
    </source>
</evidence>
<accession>A0A9P0HSV5</accession>
<evidence type="ECO:0000313" key="2">
    <source>
        <dbReference type="EMBL" id="CAH1407627.1"/>
    </source>
</evidence>
<feature type="region of interest" description="Disordered" evidence="1">
    <location>
        <begin position="52"/>
        <end position="90"/>
    </location>
</feature>
<dbReference type="AlphaFoldDB" id="A0A9P0HSV5"/>
<proteinExistence type="predicted"/>
<dbReference type="Proteomes" id="UP001152798">
    <property type="component" value="Chromosome 7"/>
</dbReference>
<dbReference type="EMBL" id="OV725083">
    <property type="protein sequence ID" value="CAH1407627.1"/>
    <property type="molecule type" value="Genomic_DNA"/>
</dbReference>
<evidence type="ECO:0000256" key="1">
    <source>
        <dbReference type="SAM" id="MobiDB-lite"/>
    </source>
</evidence>
<keyword evidence="3" id="KW-1185">Reference proteome</keyword>
<name>A0A9P0HSV5_NEZVI</name>
<sequence length="90" mass="10100">MDSSFITETNRHGFLSSSRVTKVDKMIYRLRPTPKKAPVLRPAAIGDQRIPINKEDKKSGRGAIRKTDKGQEIKGIKVNSPGLLRPFPRT</sequence>
<reference evidence="2" key="1">
    <citation type="submission" date="2022-01" db="EMBL/GenBank/DDBJ databases">
        <authorList>
            <person name="King R."/>
        </authorList>
    </citation>
    <scope>NUCLEOTIDE SEQUENCE</scope>
</reference>